<accession>A0A2I0V797</accession>
<reference evidence="1 2" key="1">
    <citation type="journal article" date="2016" name="Sci. Rep.">
        <title>The Dendrobium catenatum Lindl. genome sequence provides insights into polysaccharide synthase, floral development and adaptive evolution.</title>
        <authorList>
            <person name="Zhang G.Q."/>
            <person name="Xu Q."/>
            <person name="Bian C."/>
            <person name="Tsai W.C."/>
            <person name="Yeh C.M."/>
            <person name="Liu K.W."/>
            <person name="Yoshida K."/>
            <person name="Zhang L.S."/>
            <person name="Chang S.B."/>
            <person name="Chen F."/>
            <person name="Shi Y."/>
            <person name="Su Y.Y."/>
            <person name="Zhang Y.Q."/>
            <person name="Chen L.J."/>
            <person name="Yin Y."/>
            <person name="Lin M."/>
            <person name="Huang H."/>
            <person name="Deng H."/>
            <person name="Wang Z.W."/>
            <person name="Zhu S.L."/>
            <person name="Zhao X."/>
            <person name="Deng C."/>
            <person name="Niu S.C."/>
            <person name="Huang J."/>
            <person name="Wang M."/>
            <person name="Liu G.H."/>
            <person name="Yang H.J."/>
            <person name="Xiao X.J."/>
            <person name="Hsiao Y.Y."/>
            <person name="Wu W.L."/>
            <person name="Chen Y.Y."/>
            <person name="Mitsuda N."/>
            <person name="Ohme-Takagi M."/>
            <person name="Luo Y.B."/>
            <person name="Van de Peer Y."/>
            <person name="Liu Z.J."/>
        </authorList>
    </citation>
    <scope>NUCLEOTIDE SEQUENCE [LARGE SCALE GENOMIC DNA]</scope>
    <source>
        <tissue evidence="1">The whole plant</tissue>
    </source>
</reference>
<proteinExistence type="predicted"/>
<evidence type="ECO:0000313" key="2">
    <source>
        <dbReference type="Proteomes" id="UP000233837"/>
    </source>
</evidence>
<organism evidence="1 2">
    <name type="scientific">Dendrobium catenatum</name>
    <dbReference type="NCBI Taxonomy" id="906689"/>
    <lineage>
        <taxon>Eukaryota</taxon>
        <taxon>Viridiplantae</taxon>
        <taxon>Streptophyta</taxon>
        <taxon>Embryophyta</taxon>
        <taxon>Tracheophyta</taxon>
        <taxon>Spermatophyta</taxon>
        <taxon>Magnoliopsida</taxon>
        <taxon>Liliopsida</taxon>
        <taxon>Asparagales</taxon>
        <taxon>Orchidaceae</taxon>
        <taxon>Epidendroideae</taxon>
        <taxon>Malaxideae</taxon>
        <taxon>Dendrobiinae</taxon>
        <taxon>Dendrobium</taxon>
    </lineage>
</organism>
<gene>
    <name evidence="1" type="ORF">MA16_Dca028810</name>
</gene>
<evidence type="ECO:0000313" key="1">
    <source>
        <dbReference type="EMBL" id="PKU59285.1"/>
    </source>
</evidence>
<keyword evidence="2" id="KW-1185">Reference proteome</keyword>
<dbReference type="AlphaFoldDB" id="A0A2I0V797"/>
<reference evidence="1 2" key="2">
    <citation type="journal article" date="2017" name="Nature">
        <title>The Apostasia genome and the evolution of orchids.</title>
        <authorList>
            <person name="Zhang G.Q."/>
            <person name="Liu K.W."/>
            <person name="Li Z."/>
            <person name="Lohaus R."/>
            <person name="Hsiao Y.Y."/>
            <person name="Niu S.C."/>
            <person name="Wang J.Y."/>
            <person name="Lin Y.C."/>
            <person name="Xu Q."/>
            <person name="Chen L.J."/>
            <person name="Yoshida K."/>
            <person name="Fujiwara S."/>
            <person name="Wang Z.W."/>
            <person name="Zhang Y.Q."/>
            <person name="Mitsuda N."/>
            <person name="Wang M."/>
            <person name="Liu G.H."/>
            <person name="Pecoraro L."/>
            <person name="Huang H.X."/>
            <person name="Xiao X.J."/>
            <person name="Lin M."/>
            <person name="Wu X.Y."/>
            <person name="Wu W.L."/>
            <person name="Chen Y.Y."/>
            <person name="Chang S.B."/>
            <person name="Sakamoto S."/>
            <person name="Ohme-Takagi M."/>
            <person name="Yagi M."/>
            <person name="Zeng S.J."/>
            <person name="Shen C.Y."/>
            <person name="Yeh C.M."/>
            <person name="Luo Y.B."/>
            <person name="Tsai W.C."/>
            <person name="Van de Peer Y."/>
            <person name="Liu Z.J."/>
        </authorList>
    </citation>
    <scope>NUCLEOTIDE SEQUENCE [LARGE SCALE GENOMIC DNA]</scope>
    <source>
        <tissue evidence="1">The whole plant</tissue>
    </source>
</reference>
<dbReference type="EMBL" id="KZ505543">
    <property type="protein sequence ID" value="PKU59285.1"/>
    <property type="molecule type" value="Genomic_DNA"/>
</dbReference>
<dbReference type="Proteomes" id="UP000233837">
    <property type="component" value="Unassembled WGS sequence"/>
</dbReference>
<protein>
    <submittedName>
        <fullName evidence="1">Uncharacterized protein</fullName>
    </submittedName>
</protein>
<sequence>MRRTFIYHFHHEQMYAHINRSNSNQYIILSKLQKTPQSLALREQLKGLVDLREGHLMRYEPI</sequence>
<name>A0A2I0V797_9ASPA</name>